<proteinExistence type="predicted"/>
<comment type="caution">
    <text evidence="1">The sequence shown here is derived from an EMBL/GenBank/DDBJ whole genome shotgun (WGS) entry which is preliminary data.</text>
</comment>
<evidence type="ECO:0000313" key="1">
    <source>
        <dbReference type="EMBL" id="RDX68054.1"/>
    </source>
</evidence>
<dbReference type="EMBL" id="QJKJ01012707">
    <property type="protein sequence ID" value="RDX68054.1"/>
    <property type="molecule type" value="Genomic_DNA"/>
</dbReference>
<dbReference type="Pfam" id="PF14223">
    <property type="entry name" value="Retrotran_gag_2"/>
    <property type="match status" value="1"/>
</dbReference>
<dbReference type="PANTHER" id="PTHR34676:SF27">
    <property type="entry name" value="ASPARTYL-TRNA SYNTHETASE"/>
    <property type="match status" value="1"/>
</dbReference>
<sequence>MISISYNLTLQQVISKSEYNKFCNYKTIEEMWDALRITHEGTEDVQLRKVVTLKRHYEMFMMKEGETIDEMFDHF</sequence>
<keyword evidence="2" id="KW-1185">Reference proteome</keyword>
<organism evidence="1 2">
    <name type="scientific">Mucuna pruriens</name>
    <name type="common">Velvet bean</name>
    <name type="synonym">Dolichos pruriens</name>
    <dbReference type="NCBI Taxonomy" id="157652"/>
    <lineage>
        <taxon>Eukaryota</taxon>
        <taxon>Viridiplantae</taxon>
        <taxon>Streptophyta</taxon>
        <taxon>Embryophyta</taxon>
        <taxon>Tracheophyta</taxon>
        <taxon>Spermatophyta</taxon>
        <taxon>Magnoliopsida</taxon>
        <taxon>eudicotyledons</taxon>
        <taxon>Gunneridae</taxon>
        <taxon>Pentapetalae</taxon>
        <taxon>rosids</taxon>
        <taxon>fabids</taxon>
        <taxon>Fabales</taxon>
        <taxon>Fabaceae</taxon>
        <taxon>Papilionoideae</taxon>
        <taxon>50 kb inversion clade</taxon>
        <taxon>NPAAA clade</taxon>
        <taxon>indigoferoid/millettioid clade</taxon>
        <taxon>Phaseoleae</taxon>
        <taxon>Mucuna</taxon>
    </lineage>
</organism>
<dbReference type="OrthoDB" id="1932348at2759"/>
<evidence type="ECO:0000313" key="2">
    <source>
        <dbReference type="Proteomes" id="UP000257109"/>
    </source>
</evidence>
<dbReference type="PANTHER" id="PTHR34676">
    <property type="entry name" value="DUF4219 DOMAIN-CONTAINING PROTEIN-RELATED"/>
    <property type="match status" value="1"/>
</dbReference>
<gene>
    <name evidence="1" type="ORF">CR513_52994</name>
</gene>
<dbReference type="AlphaFoldDB" id="A0A371EPY2"/>
<accession>A0A371EPY2</accession>
<protein>
    <submittedName>
        <fullName evidence="1">Uncharacterized protein</fullName>
    </submittedName>
</protein>
<dbReference type="Proteomes" id="UP000257109">
    <property type="component" value="Unassembled WGS sequence"/>
</dbReference>
<reference evidence="1" key="1">
    <citation type="submission" date="2018-05" db="EMBL/GenBank/DDBJ databases">
        <title>Draft genome of Mucuna pruriens seed.</title>
        <authorList>
            <person name="Nnadi N.E."/>
            <person name="Vos R."/>
            <person name="Hasami M.H."/>
            <person name="Devisetty U.K."/>
            <person name="Aguiy J.C."/>
        </authorList>
    </citation>
    <scope>NUCLEOTIDE SEQUENCE [LARGE SCALE GENOMIC DNA]</scope>
    <source>
        <strain evidence="1">JCA_2017</strain>
    </source>
</reference>
<feature type="non-terminal residue" evidence="1">
    <location>
        <position position="1"/>
    </location>
</feature>
<name>A0A371EPY2_MUCPR</name>